<dbReference type="InterPro" id="IPR002938">
    <property type="entry name" value="FAD-bd"/>
</dbReference>
<keyword evidence="2" id="KW-0274">FAD</keyword>
<dbReference type="PANTHER" id="PTHR46865">
    <property type="entry name" value="OXIDOREDUCTASE-RELATED"/>
    <property type="match status" value="1"/>
</dbReference>
<feature type="domain" description="FAD-binding" evidence="5">
    <location>
        <begin position="21"/>
        <end position="381"/>
    </location>
</feature>
<dbReference type="Gene3D" id="3.30.9.10">
    <property type="entry name" value="D-Amino Acid Oxidase, subunit A, domain 2"/>
    <property type="match status" value="1"/>
</dbReference>
<evidence type="ECO:0000259" key="5">
    <source>
        <dbReference type="Pfam" id="PF01494"/>
    </source>
</evidence>
<dbReference type="SUPFAM" id="SSF51905">
    <property type="entry name" value="FAD/NAD(P)-binding domain"/>
    <property type="match status" value="1"/>
</dbReference>
<accession>A0A4S9AXQ9</accession>
<keyword evidence="4" id="KW-0812">Transmembrane</keyword>
<dbReference type="EMBL" id="QZAR01000197">
    <property type="protein sequence ID" value="THW85025.1"/>
    <property type="molecule type" value="Genomic_DNA"/>
</dbReference>
<evidence type="ECO:0000313" key="7">
    <source>
        <dbReference type="Proteomes" id="UP000304928"/>
    </source>
</evidence>
<dbReference type="PANTHER" id="PTHR46865:SF2">
    <property type="entry name" value="MONOOXYGENASE"/>
    <property type="match status" value="1"/>
</dbReference>
<dbReference type="InterPro" id="IPR051704">
    <property type="entry name" value="FAD_aromatic-hydroxylase"/>
</dbReference>
<keyword evidence="1" id="KW-0285">Flavoprotein</keyword>
<keyword evidence="4" id="KW-0472">Membrane</keyword>
<organism evidence="6 7">
    <name type="scientific">Aureobasidium pullulans</name>
    <name type="common">Black yeast</name>
    <name type="synonym">Pullularia pullulans</name>
    <dbReference type="NCBI Taxonomy" id="5580"/>
    <lineage>
        <taxon>Eukaryota</taxon>
        <taxon>Fungi</taxon>
        <taxon>Dikarya</taxon>
        <taxon>Ascomycota</taxon>
        <taxon>Pezizomycotina</taxon>
        <taxon>Dothideomycetes</taxon>
        <taxon>Dothideomycetidae</taxon>
        <taxon>Dothideales</taxon>
        <taxon>Saccotheciaceae</taxon>
        <taxon>Aureobasidium</taxon>
    </lineage>
</organism>
<keyword evidence="4" id="KW-1133">Transmembrane helix</keyword>
<evidence type="ECO:0000256" key="1">
    <source>
        <dbReference type="ARBA" id="ARBA00022630"/>
    </source>
</evidence>
<name>A0A4S9AXQ9_AURPU</name>
<dbReference type="AlphaFoldDB" id="A0A4S9AXQ9"/>
<proteinExistence type="predicted"/>
<keyword evidence="3" id="KW-0560">Oxidoreductase</keyword>
<dbReference type="InterPro" id="IPR036188">
    <property type="entry name" value="FAD/NAD-bd_sf"/>
</dbReference>
<comment type="caution">
    <text evidence="6">The sequence shown here is derived from an EMBL/GenBank/DDBJ whole genome shotgun (WGS) entry which is preliminary data.</text>
</comment>
<dbReference type="GO" id="GO:0016491">
    <property type="term" value="F:oxidoreductase activity"/>
    <property type="evidence" value="ECO:0007669"/>
    <property type="project" value="UniProtKB-KW"/>
</dbReference>
<evidence type="ECO:0000256" key="3">
    <source>
        <dbReference type="ARBA" id="ARBA00023002"/>
    </source>
</evidence>
<dbReference type="GO" id="GO:0071949">
    <property type="term" value="F:FAD binding"/>
    <property type="evidence" value="ECO:0007669"/>
    <property type="project" value="InterPro"/>
</dbReference>
<dbReference type="Proteomes" id="UP000304928">
    <property type="component" value="Unassembled WGS sequence"/>
</dbReference>
<dbReference type="Gene3D" id="3.50.50.60">
    <property type="entry name" value="FAD/NAD(P)-binding domain"/>
    <property type="match status" value="1"/>
</dbReference>
<evidence type="ECO:0000256" key="2">
    <source>
        <dbReference type="ARBA" id="ARBA00022827"/>
    </source>
</evidence>
<gene>
    <name evidence="6" type="ORF">D6D15_08381</name>
</gene>
<feature type="transmembrane region" description="Helical" evidence="4">
    <location>
        <begin position="21"/>
        <end position="40"/>
    </location>
</feature>
<dbReference type="PRINTS" id="PR00420">
    <property type="entry name" value="RNGMNOXGNASE"/>
</dbReference>
<evidence type="ECO:0000313" key="6">
    <source>
        <dbReference type="EMBL" id="THW85025.1"/>
    </source>
</evidence>
<sequence length="445" mass="48578">MSNMLVQRPTTRASAPKPQSILIVGCGIAGPVLASLLLRFPGPASSLPHITILERNPSLTSSGQNIDIRGIGKQIIGLLDLEDEIKRSTTGEEGVRFVDENNCCWAEFAVDKSGKVETGTSDVEILRGRLAEILLDKTKRDSKDVQDRGGKGVEFIFEDSLMSLRQDEKKAHVQLADGGERSFDLVVGADGLHSRTRKLAFRNEAEGCLKKLHMFAAFFSMPKEDEDGEWRSWFHAPGGISIMLRPSGTKEKSTVLVLLADKTGIIADQLAGSERSVSAQKKLVMSKLNRIGWQEQRLTKAVETADDFYFDVTAQVNLTKWSHGRVVLLGDAGYCASPFSGMGTTLALAGAYHLAGSLVNNPSSHSQAFEAYEEAMHPLVANAQKLPPAMPHLIHPQSTWGVWVLRILVAAIYWSGVGTLLFKWKGPPASAVKLKEYGLLDEKGE</sequence>
<dbReference type="Pfam" id="PF01494">
    <property type="entry name" value="FAD_binding_3"/>
    <property type="match status" value="1"/>
</dbReference>
<evidence type="ECO:0000256" key="4">
    <source>
        <dbReference type="SAM" id="Phobius"/>
    </source>
</evidence>
<reference evidence="6 7" key="1">
    <citation type="submission" date="2018-10" db="EMBL/GenBank/DDBJ databases">
        <title>Fifty Aureobasidium pullulans genomes reveal a recombining polyextremotolerant generalist.</title>
        <authorList>
            <person name="Gostincar C."/>
            <person name="Turk M."/>
            <person name="Zajc J."/>
            <person name="Gunde-Cimerman N."/>
        </authorList>
    </citation>
    <scope>NUCLEOTIDE SEQUENCE [LARGE SCALE GENOMIC DNA]</scope>
    <source>
        <strain evidence="6 7">EXF-10507</strain>
    </source>
</reference>
<protein>
    <submittedName>
        <fullName evidence="6">Putative oxidoreductase</fullName>
    </submittedName>
</protein>